<reference evidence="2" key="1">
    <citation type="submission" date="2020-04" db="EMBL/GenBank/DDBJ databases">
        <title>Draft genome resource of the tomato pathogen Pseudocercospora fuligena.</title>
        <authorList>
            <person name="Zaccaron A."/>
        </authorList>
    </citation>
    <scope>NUCLEOTIDE SEQUENCE</scope>
    <source>
        <strain evidence="2">PF001</strain>
    </source>
</reference>
<dbReference type="OrthoDB" id="3910151at2759"/>
<organism evidence="2 3">
    <name type="scientific">Pseudocercospora fuligena</name>
    <dbReference type="NCBI Taxonomy" id="685502"/>
    <lineage>
        <taxon>Eukaryota</taxon>
        <taxon>Fungi</taxon>
        <taxon>Dikarya</taxon>
        <taxon>Ascomycota</taxon>
        <taxon>Pezizomycotina</taxon>
        <taxon>Dothideomycetes</taxon>
        <taxon>Dothideomycetidae</taxon>
        <taxon>Mycosphaerellales</taxon>
        <taxon>Mycosphaerellaceae</taxon>
        <taxon>Pseudocercospora</taxon>
    </lineage>
</organism>
<feature type="region of interest" description="Disordered" evidence="1">
    <location>
        <begin position="59"/>
        <end position="199"/>
    </location>
</feature>
<accession>A0A8H6VD52</accession>
<feature type="compositionally biased region" description="Low complexity" evidence="1">
    <location>
        <begin position="159"/>
        <end position="173"/>
    </location>
</feature>
<keyword evidence="3" id="KW-1185">Reference proteome</keyword>
<evidence type="ECO:0000313" key="3">
    <source>
        <dbReference type="Proteomes" id="UP000660729"/>
    </source>
</evidence>
<feature type="region of interest" description="Disordered" evidence="1">
    <location>
        <begin position="251"/>
        <end position="352"/>
    </location>
</feature>
<proteinExistence type="predicted"/>
<feature type="compositionally biased region" description="Polar residues" evidence="1">
    <location>
        <begin position="314"/>
        <end position="328"/>
    </location>
</feature>
<feature type="compositionally biased region" description="Basic and acidic residues" evidence="1">
    <location>
        <begin position="107"/>
        <end position="136"/>
    </location>
</feature>
<comment type="caution">
    <text evidence="2">The sequence shown here is derived from an EMBL/GenBank/DDBJ whole genome shotgun (WGS) entry which is preliminary data.</text>
</comment>
<sequence>MGLGQSEACAKQKKHKGTLDTSLLCSKLEEFKREQDAHRLRKEKRNAVRNGYYVPRSAATQFANTATPMESKSAKRRSYGQHLQPIHEPQHTAETLRRGSLVTAYHESQKNDGSDEQEKRDSMFTGEDKPKEDHLVRKSNPRPRGNRPIAVIIPERRSSSTQQESSPDSIVKVVVEKSEEEEPERGRSRYTPGDAAKRRQSMIEIFPQGRNNTAFPIPDTHTTEPPHRPISFYAIQDLRAARSILDNEVHEPHDESRNNSVTHQHKPRYFPEDSSRNNSVTHQHRPKLALDPHDRPNWSQKSESGDGMRHHTLNFFSSSRQRPVTQGGRTKDRPRQDSDHALPRRQGSIPSEGHLIADAVKIIQRQERLKKRQSVMGFFKRL</sequence>
<dbReference type="EMBL" id="JABCIY010000245">
    <property type="protein sequence ID" value="KAF7186895.1"/>
    <property type="molecule type" value="Genomic_DNA"/>
</dbReference>
<gene>
    <name evidence="2" type="ORF">HII31_11855</name>
</gene>
<feature type="compositionally biased region" description="Basic and acidic residues" evidence="1">
    <location>
        <begin position="88"/>
        <end position="97"/>
    </location>
</feature>
<name>A0A8H6VD52_9PEZI</name>
<dbReference type="Proteomes" id="UP000660729">
    <property type="component" value="Unassembled WGS sequence"/>
</dbReference>
<dbReference type="AlphaFoldDB" id="A0A8H6VD52"/>
<evidence type="ECO:0000256" key="1">
    <source>
        <dbReference type="SAM" id="MobiDB-lite"/>
    </source>
</evidence>
<feature type="compositionally biased region" description="Polar residues" evidence="1">
    <location>
        <begin position="59"/>
        <end position="70"/>
    </location>
</feature>
<evidence type="ECO:0000313" key="2">
    <source>
        <dbReference type="EMBL" id="KAF7186895.1"/>
    </source>
</evidence>
<feature type="compositionally biased region" description="Basic and acidic residues" evidence="1">
    <location>
        <begin position="329"/>
        <end position="342"/>
    </location>
</feature>
<protein>
    <submittedName>
        <fullName evidence="2">Uncharacterized protein</fullName>
    </submittedName>
</protein>